<reference evidence="2" key="2">
    <citation type="submission" date="2023-06" db="EMBL/GenBank/DDBJ databases">
        <authorList>
            <consortium name="Lawrence Berkeley National Laboratory"/>
            <person name="Haridas S."/>
            <person name="Hensen N."/>
            <person name="Bonometti L."/>
            <person name="Westerberg I."/>
            <person name="Brannstrom I.O."/>
            <person name="Guillou S."/>
            <person name="Cros-Aarteil S."/>
            <person name="Calhoun S."/>
            <person name="Kuo A."/>
            <person name="Mondo S."/>
            <person name="Pangilinan J."/>
            <person name="Riley R."/>
            <person name="LaButti K."/>
            <person name="Andreopoulos B."/>
            <person name="Lipzen A."/>
            <person name="Chen C."/>
            <person name="Yanf M."/>
            <person name="Daum C."/>
            <person name="Ng V."/>
            <person name="Clum A."/>
            <person name="Steindorff A."/>
            <person name="Ohm R."/>
            <person name="Martin F."/>
            <person name="Silar P."/>
            <person name="Natvig D."/>
            <person name="Lalanne C."/>
            <person name="Gautier V."/>
            <person name="Ament-velasquez S.L."/>
            <person name="Kruys A."/>
            <person name="Hutchinson M.I."/>
            <person name="Powell A.J."/>
            <person name="Barry K."/>
            <person name="Miller A.N."/>
            <person name="Grigoriev I.V."/>
            <person name="Debuchy R."/>
            <person name="Gladieux P."/>
            <person name="Thoren M.H."/>
            <person name="Johannesson H."/>
        </authorList>
    </citation>
    <scope>NUCLEOTIDE SEQUENCE</scope>
    <source>
        <strain evidence="2">CBS 232.78</strain>
    </source>
</reference>
<comment type="caution">
    <text evidence="2">The sequence shown here is derived from an EMBL/GenBank/DDBJ whole genome shotgun (WGS) entry which is preliminary data.</text>
</comment>
<feature type="transmembrane region" description="Helical" evidence="1">
    <location>
        <begin position="14"/>
        <end position="35"/>
    </location>
</feature>
<accession>A0AAE0N5D3</accession>
<dbReference type="AlphaFoldDB" id="A0AAE0N5D3"/>
<sequence length="71" mass="8067">MGPRYWQQQQQSRLVWHNIATWLLLVSLGAVTNFIHIEGLGGDDAKLIQQVMHVLLAFTALGIFVPIRKNN</sequence>
<keyword evidence="1" id="KW-1133">Transmembrane helix</keyword>
<keyword evidence="1" id="KW-0472">Membrane</keyword>
<protein>
    <submittedName>
        <fullName evidence="2">Uncharacterized protein</fullName>
    </submittedName>
</protein>
<evidence type="ECO:0000313" key="2">
    <source>
        <dbReference type="EMBL" id="KAK3370049.1"/>
    </source>
</evidence>
<dbReference type="EMBL" id="JAULSW010000009">
    <property type="protein sequence ID" value="KAK3370049.1"/>
    <property type="molecule type" value="Genomic_DNA"/>
</dbReference>
<proteinExistence type="predicted"/>
<evidence type="ECO:0000256" key="1">
    <source>
        <dbReference type="SAM" id="Phobius"/>
    </source>
</evidence>
<feature type="transmembrane region" description="Helical" evidence="1">
    <location>
        <begin position="47"/>
        <end position="67"/>
    </location>
</feature>
<keyword evidence="3" id="KW-1185">Reference proteome</keyword>
<gene>
    <name evidence="2" type="ORF">B0H63DRAFT_486035</name>
</gene>
<name>A0AAE0N5D3_9PEZI</name>
<organism evidence="2 3">
    <name type="scientific">Podospora didyma</name>
    <dbReference type="NCBI Taxonomy" id="330526"/>
    <lineage>
        <taxon>Eukaryota</taxon>
        <taxon>Fungi</taxon>
        <taxon>Dikarya</taxon>
        <taxon>Ascomycota</taxon>
        <taxon>Pezizomycotina</taxon>
        <taxon>Sordariomycetes</taxon>
        <taxon>Sordariomycetidae</taxon>
        <taxon>Sordariales</taxon>
        <taxon>Podosporaceae</taxon>
        <taxon>Podospora</taxon>
    </lineage>
</organism>
<dbReference type="Proteomes" id="UP001285441">
    <property type="component" value="Unassembled WGS sequence"/>
</dbReference>
<reference evidence="2" key="1">
    <citation type="journal article" date="2023" name="Mol. Phylogenet. Evol.">
        <title>Genome-scale phylogeny and comparative genomics of the fungal order Sordariales.</title>
        <authorList>
            <person name="Hensen N."/>
            <person name="Bonometti L."/>
            <person name="Westerberg I."/>
            <person name="Brannstrom I.O."/>
            <person name="Guillou S."/>
            <person name="Cros-Aarteil S."/>
            <person name="Calhoun S."/>
            <person name="Haridas S."/>
            <person name="Kuo A."/>
            <person name="Mondo S."/>
            <person name="Pangilinan J."/>
            <person name="Riley R."/>
            <person name="LaButti K."/>
            <person name="Andreopoulos B."/>
            <person name="Lipzen A."/>
            <person name="Chen C."/>
            <person name="Yan M."/>
            <person name="Daum C."/>
            <person name="Ng V."/>
            <person name="Clum A."/>
            <person name="Steindorff A."/>
            <person name="Ohm R.A."/>
            <person name="Martin F."/>
            <person name="Silar P."/>
            <person name="Natvig D.O."/>
            <person name="Lalanne C."/>
            <person name="Gautier V."/>
            <person name="Ament-Velasquez S.L."/>
            <person name="Kruys A."/>
            <person name="Hutchinson M.I."/>
            <person name="Powell A.J."/>
            <person name="Barry K."/>
            <person name="Miller A.N."/>
            <person name="Grigoriev I.V."/>
            <person name="Debuchy R."/>
            <person name="Gladieux P."/>
            <person name="Hiltunen Thoren M."/>
            <person name="Johannesson H."/>
        </authorList>
    </citation>
    <scope>NUCLEOTIDE SEQUENCE</scope>
    <source>
        <strain evidence="2">CBS 232.78</strain>
    </source>
</reference>
<evidence type="ECO:0000313" key="3">
    <source>
        <dbReference type="Proteomes" id="UP001285441"/>
    </source>
</evidence>
<keyword evidence="1" id="KW-0812">Transmembrane</keyword>